<dbReference type="EMBL" id="POSP01000001">
    <property type="protein sequence ID" value="PND40005.1"/>
    <property type="molecule type" value="Genomic_DNA"/>
</dbReference>
<feature type="domain" description="GspL periplasmic" evidence="12">
    <location>
        <begin position="275"/>
        <end position="411"/>
    </location>
</feature>
<keyword evidence="9" id="KW-0472">Membrane</keyword>
<evidence type="ECO:0000256" key="10">
    <source>
        <dbReference type="SAM" id="MobiDB-lite"/>
    </source>
</evidence>
<evidence type="ECO:0000256" key="6">
    <source>
        <dbReference type="ARBA" id="ARBA00022692"/>
    </source>
</evidence>
<dbReference type="Gene3D" id="3.30.420.380">
    <property type="match status" value="1"/>
</dbReference>
<dbReference type="GO" id="GO:0009276">
    <property type="term" value="C:Gram-negative-bacterium-type cell wall"/>
    <property type="evidence" value="ECO:0007669"/>
    <property type="project" value="InterPro"/>
</dbReference>
<sequence>MSTLLLFLPPRSRLHAQGRPATTVDGLGRAATLGHGASAAGRDFDYVLSSDGRELSEQGSLPAAQLPHADTVIAIPAESDVSWQRVTLPRAGRQMRSALAGLLEESLLDEAESLHFAIEADAQGGDLAWVAVCSRAWLQQQLAVLDAAQIVVDRICPLSWPDSPPRGHFYSTGQEFSPVALRWNHPEGVTNLPLEGSLSRQLFPATLVQSSQWSAAPEVAAAAEHWLGTAVTPLSPAQRALAVIDCPWNLRQFELAPRTRGIRALRQFSRGLMRRNWRPVRIGLAGLVAVQLLGLNLVAWQQNAQLKARRAAITQTLTQTFPHVRAVLDAPAQMQREIDGLRALAGRSGDKDFETLLAAAATAWPQDRGPLDSLSFEAGRLQLSSAGWSEAQIQQFRSQLRSEGWQLESGEGQLTLSRLPADAPSNPAAVRNALSTQAVPGSKT</sequence>
<evidence type="ECO:0000256" key="5">
    <source>
        <dbReference type="ARBA" id="ARBA00022519"/>
    </source>
</evidence>
<evidence type="ECO:0000259" key="12">
    <source>
        <dbReference type="Pfam" id="PF12693"/>
    </source>
</evidence>
<keyword evidence="5" id="KW-0997">Cell inner membrane</keyword>
<feature type="region of interest" description="Disordered" evidence="10">
    <location>
        <begin position="416"/>
        <end position="444"/>
    </location>
</feature>
<evidence type="ECO:0000313" key="14">
    <source>
        <dbReference type="Proteomes" id="UP000235916"/>
    </source>
</evidence>
<name>A0A2N8L2T4_9BURK</name>
<evidence type="ECO:0000256" key="4">
    <source>
        <dbReference type="ARBA" id="ARBA00022475"/>
    </source>
</evidence>
<evidence type="ECO:0000256" key="1">
    <source>
        <dbReference type="ARBA" id="ARBA00004377"/>
    </source>
</evidence>
<keyword evidence="6" id="KW-0812">Transmembrane</keyword>
<dbReference type="InterPro" id="IPR025691">
    <property type="entry name" value="GspL_pp_dom"/>
</dbReference>
<comment type="subcellular location">
    <subcellularLocation>
        <location evidence="1">Cell inner membrane</location>
        <topology evidence="1">Single-pass membrane protein</topology>
    </subcellularLocation>
</comment>
<evidence type="ECO:0000256" key="7">
    <source>
        <dbReference type="ARBA" id="ARBA00022927"/>
    </source>
</evidence>
<protein>
    <submittedName>
        <fullName evidence="13">General secretion pathway protein GspL</fullName>
    </submittedName>
</protein>
<evidence type="ECO:0000256" key="9">
    <source>
        <dbReference type="ARBA" id="ARBA00023136"/>
    </source>
</evidence>
<evidence type="ECO:0000256" key="2">
    <source>
        <dbReference type="ARBA" id="ARBA00005318"/>
    </source>
</evidence>
<keyword evidence="7" id="KW-0653">Protein transport</keyword>
<evidence type="ECO:0000259" key="11">
    <source>
        <dbReference type="Pfam" id="PF05134"/>
    </source>
</evidence>
<dbReference type="SUPFAM" id="SSF53067">
    <property type="entry name" value="Actin-like ATPase domain"/>
    <property type="match status" value="1"/>
</dbReference>
<accession>A0A2N8L2T4</accession>
<evidence type="ECO:0000313" key="13">
    <source>
        <dbReference type="EMBL" id="PND40005.1"/>
    </source>
</evidence>
<dbReference type="OrthoDB" id="8557903at2"/>
<dbReference type="Pfam" id="PF05134">
    <property type="entry name" value="T2SSL"/>
    <property type="match status" value="1"/>
</dbReference>
<dbReference type="RefSeq" id="WP_102766140.1">
    <property type="nucleotide sequence ID" value="NZ_POSP01000001.1"/>
</dbReference>
<keyword evidence="8" id="KW-1133">Transmembrane helix</keyword>
<comment type="similarity">
    <text evidence="2">Belongs to the GSP L family.</text>
</comment>
<gene>
    <name evidence="13" type="ORF">C1O66_00995</name>
</gene>
<comment type="caution">
    <text evidence="13">The sequence shown here is derived from an EMBL/GenBank/DDBJ whole genome shotgun (WGS) entry which is preliminary data.</text>
</comment>
<dbReference type="Proteomes" id="UP000235916">
    <property type="component" value="Unassembled WGS sequence"/>
</dbReference>
<dbReference type="GO" id="GO:0015628">
    <property type="term" value="P:protein secretion by the type II secretion system"/>
    <property type="evidence" value="ECO:0007669"/>
    <property type="project" value="InterPro"/>
</dbReference>
<feature type="domain" description="GspL cytoplasmic actin-ATPase-like" evidence="11">
    <location>
        <begin position="67"/>
        <end position="157"/>
    </location>
</feature>
<dbReference type="InterPro" id="IPR007812">
    <property type="entry name" value="T2SS_protein-GspL"/>
</dbReference>
<evidence type="ECO:0000256" key="3">
    <source>
        <dbReference type="ARBA" id="ARBA00022448"/>
    </source>
</evidence>
<keyword evidence="4" id="KW-1003">Cell membrane</keyword>
<dbReference type="AlphaFoldDB" id="A0A2N8L2T4"/>
<dbReference type="Pfam" id="PF12693">
    <property type="entry name" value="GspL_C"/>
    <property type="match status" value="1"/>
</dbReference>
<reference evidence="13 14" key="1">
    <citation type="submission" date="2018-01" db="EMBL/GenBank/DDBJ databases">
        <title>Draft genome sequence of Paucibacter aquatile CR182 isolated from freshwater of the Nakdong River.</title>
        <authorList>
            <person name="Choi A."/>
            <person name="Chung E.J."/>
        </authorList>
    </citation>
    <scope>NUCLEOTIDE SEQUENCE [LARGE SCALE GENOMIC DNA]</scope>
    <source>
        <strain evidence="13 14">CR182</strain>
    </source>
</reference>
<feature type="compositionally biased region" description="Polar residues" evidence="10">
    <location>
        <begin position="433"/>
        <end position="444"/>
    </location>
</feature>
<dbReference type="NCBIfam" id="TIGR01709">
    <property type="entry name" value="typeII_sec_gspL"/>
    <property type="match status" value="1"/>
</dbReference>
<proteinExistence type="inferred from homology"/>
<keyword evidence="3" id="KW-0813">Transport</keyword>
<dbReference type="InterPro" id="IPR024230">
    <property type="entry name" value="GspL_cyto_dom"/>
</dbReference>
<organism evidence="13 14">
    <name type="scientific">Kinneretia aquatilis</name>
    <dbReference type="NCBI Taxonomy" id="2070761"/>
    <lineage>
        <taxon>Bacteria</taxon>
        <taxon>Pseudomonadati</taxon>
        <taxon>Pseudomonadota</taxon>
        <taxon>Betaproteobacteria</taxon>
        <taxon>Burkholderiales</taxon>
        <taxon>Sphaerotilaceae</taxon>
        <taxon>Roseateles</taxon>
    </lineage>
</organism>
<dbReference type="InterPro" id="IPR043129">
    <property type="entry name" value="ATPase_NBD"/>
</dbReference>
<evidence type="ECO:0000256" key="8">
    <source>
        <dbReference type="ARBA" id="ARBA00022989"/>
    </source>
</evidence>
<dbReference type="GO" id="GO:0015627">
    <property type="term" value="C:type II protein secretion system complex"/>
    <property type="evidence" value="ECO:0007669"/>
    <property type="project" value="InterPro"/>
</dbReference>
<keyword evidence="14" id="KW-1185">Reference proteome</keyword>
<dbReference type="GO" id="GO:0005886">
    <property type="term" value="C:plasma membrane"/>
    <property type="evidence" value="ECO:0007669"/>
    <property type="project" value="UniProtKB-SubCell"/>
</dbReference>